<reference evidence="2 3" key="1">
    <citation type="journal article" date="2024" name="Nat. Commun.">
        <title>Phylogenomics reveals the evolutionary origins of lichenization in chlorophyte algae.</title>
        <authorList>
            <person name="Puginier C."/>
            <person name="Libourel C."/>
            <person name="Otte J."/>
            <person name="Skaloud P."/>
            <person name="Haon M."/>
            <person name="Grisel S."/>
            <person name="Petersen M."/>
            <person name="Berrin J.G."/>
            <person name="Delaux P.M."/>
            <person name="Dal Grande F."/>
            <person name="Keller J."/>
        </authorList>
    </citation>
    <scope>NUCLEOTIDE SEQUENCE [LARGE SCALE GENOMIC DNA]</scope>
    <source>
        <strain evidence="2 3">SAG 2523</strain>
    </source>
</reference>
<evidence type="ECO:0000256" key="1">
    <source>
        <dbReference type="SAM" id="MobiDB-lite"/>
    </source>
</evidence>
<evidence type="ECO:0000313" key="3">
    <source>
        <dbReference type="Proteomes" id="UP001485043"/>
    </source>
</evidence>
<evidence type="ECO:0008006" key="4">
    <source>
        <dbReference type="Google" id="ProtNLM"/>
    </source>
</evidence>
<comment type="caution">
    <text evidence="2">The sequence shown here is derived from an EMBL/GenBank/DDBJ whole genome shotgun (WGS) entry which is preliminary data.</text>
</comment>
<dbReference type="Proteomes" id="UP001485043">
    <property type="component" value="Unassembled WGS sequence"/>
</dbReference>
<accession>A0AAW1SS48</accession>
<dbReference type="EMBL" id="JALJOV010001157">
    <property type="protein sequence ID" value="KAK9853111.1"/>
    <property type="molecule type" value="Genomic_DNA"/>
</dbReference>
<dbReference type="InterPro" id="IPR011993">
    <property type="entry name" value="PH-like_dom_sf"/>
</dbReference>
<feature type="compositionally biased region" description="Acidic residues" evidence="1">
    <location>
        <begin position="169"/>
        <end position="182"/>
    </location>
</feature>
<dbReference type="Gene3D" id="2.30.29.30">
    <property type="entry name" value="Pleckstrin-homology domain (PH domain)/Phosphotyrosine-binding domain (PTB)"/>
    <property type="match status" value="1"/>
</dbReference>
<gene>
    <name evidence="2" type="ORF">WJX84_002091</name>
</gene>
<name>A0AAW1SS48_9CHLO</name>
<keyword evidence="3" id="KW-1185">Reference proteome</keyword>
<dbReference type="SUPFAM" id="SSF50729">
    <property type="entry name" value="PH domain-like"/>
    <property type="match status" value="1"/>
</dbReference>
<feature type="region of interest" description="Disordered" evidence="1">
    <location>
        <begin position="70"/>
        <end position="94"/>
    </location>
</feature>
<dbReference type="AlphaFoldDB" id="A0AAW1SS48"/>
<proteinExistence type="predicted"/>
<organism evidence="2 3">
    <name type="scientific">Apatococcus fuscideae</name>
    <dbReference type="NCBI Taxonomy" id="2026836"/>
    <lineage>
        <taxon>Eukaryota</taxon>
        <taxon>Viridiplantae</taxon>
        <taxon>Chlorophyta</taxon>
        <taxon>core chlorophytes</taxon>
        <taxon>Trebouxiophyceae</taxon>
        <taxon>Chlorellales</taxon>
        <taxon>Chlorellaceae</taxon>
        <taxon>Apatococcus</taxon>
    </lineage>
</organism>
<evidence type="ECO:0000313" key="2">
    <source>
        <dbReference type="EMBL" id="KAK9853111.1"/>
    </source>
</evidence>
<protein>
    <recommendedName>
        <fullName evidence="4">RanBD1 domain-containing protein</fullName>
    </recommendedName>
</protein>
<sequence>MTKRKEVYGLQSDTDEERFSKFKQSKKELNQSFLSWAQQQFFSHPDGNWDEGTVQYLRRSKQLAADLLKDSNHKDSSLPAEGGSGHRKLSNVPQSAAAVNGGSLTFGASSSAAPSFSFGASGFGGTTSSAGGSPGTTAAAPLFGTGSSLFGDGVEALSSRFGALAEGGAEADEAEADEDAGDDDIKGEVAMDAESEYLFKDTAKLSVFAPDKPKKWEERGQGVFTIRRSKASETGAKAADPFAVFTTETGRILVSARLHPGPVPAKEGKRKVQLRFPLMFSKGEGQPVQPHNVLLAASNESQADALIGVLEQHMPSPAGH</sequence>
<feature type="region of interest" description="Disordered" evidence="1">
    <location>
        <begin position="165"/>
        <end position="184"/>
    </location>
</feature>